<evidence type="ECO:0000313" key="4">
    <source>
        <dbReference type="Proteomes" id="UP001152607"/>
    </source>
</evidence>
<feature type="region of interest" description="Disordered" evidence="1">
    <location>
        <begin position="244"/>
        <end position="270"/>
    </location>
</feature>
<evidence type="ECO:0000256" key="2">
    <source>
        <dbReference type="SAM" id="Phobius"/>
    </source>
</evidence>
<name>A0A9W4XP30_9PLEO</name>
<dbReference type="Proteomes" id="UP001152607">
    <property type="component" value="Unassembled WGS sequence"/>
</dbReference>
<sequence length="593" mass="66766">MRPTTQSIHISRRPLPLSNAQIRDFFCPRQFSHKPPKLILVSHRASLRPQLPFLPSSNSYRSNVQLSRLFSISAANKKFLREYYRETIRWTGILGVVWVSFTVAGYAILTERQERAFPSPHEWGFITRWRFRRGKWYQVPENNELEGFTNWARVWWEMKNTLVRLEDPEIDGAGIKEQDEEEGGLMVPGVGKAGYDLTAKSEEWRQGYWEVLMGMAEASENLEGWVTTESRKFIWSPIYVPSPSNPDPPEPLPGGLPAPPEEERLPAGGQPPEDYYMKILTSNGFTTSQRLRAALDCADWFSFKELTDSAEEMYRWALDIAISGLSTPDPTIVLNPKTGVLASSPEASAHLTPNIVLAVTELATFHAQHNNTTAALPILISLLRARLSAPEAPETIPAPQPSPSMISQFIDLLIEPTYPPLPPTGDDPFLRKDTQRCEEAALKSYIGEILFATANATARSRRGAPADQTPGLSWVRDAVSTSKQAQSIPAVEADSSIRKHCETCEEIGLEAWGKILTYLVASARDDIAAVKRGWGPSALAYKYYWGLDQLEQKAEDLAEEEIGVTMRLHKLRMKVYGELLREQDRKHARTFVF</sequence>
<evidence type="ECO:0000256" key="1">
    <source>
        <dbReference type="SAM" id="MobiDB-lite"/>
    </source>
</evidence>
<keyword evidence="2" id="KW-1133">Transmembrane helix</keyword>
<proteinExistence type="predicted"/>
<comment type="caution">
    <text evidence="3">The sequence shown here is derived from an EMBL/GenBank/DDBJ whole genome shotgun (WGS) entry which is preliminary data.</text>
</comment>
<accession>A0A9W4XP30</accession>
<keyword evidence="2" id="KW-0472">Membrane</keyword>
<evidence type="ECO:0000313" key="3">
    <source>
        <dbReference type="EMBL" id="CAI6335600.1"/>
    </source>
</evidence>
<feature type="compositionally biased region" description="Pro residues" evidence="1">
    <location>
        <begin position="244"/>
        <end position="259"/>
    </location>
</feature>
<dbReference type="EMBL" id="CAOQHR010000006">
    <property type="protein sequence ID" value="CAI6335600.1"/>
    <property type="molecule type" value="Genomic_DNA"/>
</dbReference>
<protein>
    <submittedName>
        <fullName evidence="3">Uncharacterized protein</fullName>
    </submittedName>
</protein>
<feature type="transmembrane region" description="Helical" evidence="2">
    <location>
        <begin position="87"/>
        <end position="109"/>
    </location>
</feature>
<dbReference type="AlphaFoldDB" id="A0A9W4XP30"/>
<keyword evidence="2" id="KW-0812">Transmembrane</keyword>
<keyword evidence="4" id="KW-1185">Reference proteome</keyword>
<reference evidence="3" key="1">
    <citation type="submission" date="2023-01" db="EMBL/GenBank/DDBJ databases">
        <authorList>
            <person name="Van Ghelder C."/>
            <person name="Rancurel C."/>
        </authorList>
    </citation>
    <scope>NUCLEOTIDE SEQUENCE</scope>
    <source>
        <strain evidence="3">CNCM I-4278</strain>
    </source>
</reference>
<gene>
    <name evidence="3" type="ORF">PDIGIT_LOCUS8684</name>
</gene>
<dbReference type="OrthoDB" id="5408102at2759"/>
<organism evidence="3 4">
    <name type="scientific">Periconia digitata</name>
    <dbReference type="NCBI Taxonomy" id="1303443"/>
    <lineage>
        <taxon>Eukaryota</taxon>
        <taxon>Fungi</taxon>
        <taxon>Dikarya</taxon>
        <taxon>Ascomycota</taxon>
        <taxon>Pezizomycotina</taxon>
        <taxon>Dothideomycetes</taxon>
        <taxon>Pleosporomycetidae</taxon>
        <taxon>Pleosporales</taxon>
        <taxon>Massarineae</taxon>
        <taxon>Periconiaceae</taxon>
        <taxon>Periconia</taxon>
    </lineage>
</organism>